<feature type="domain" description="Glycosyltransferase RgtA/B/C/D-like" evidence="9">
    <location>
        <begin position="65"/>
        <end position="227"/>
    </location>
</feature>
<dbReference type="Proteomes" id="UP000036958">
    <property type="component" value="Unassembled WGS sequence"/>
</dbReference>
<reference evidence="11" key="1">
    <citation type="submission" date="2015-07" db="EMBL/GenBank/DDBJ databases">
        <title>Genome sequencing of Sunxiuqinia dokdonensis strain SK.</title>
        <authorList>
            <person name="Ahn S."/>
            <person name="Kim B.-C."/>
        </authorList>
    </citation>
    <scope>NUCLEOTIDE SEQUENCE [LARGE SCALE GENOMIC DNA]</scope>
    <source>
        <strain evidence="11">SK</strain>
    </source>
</reference>
<evidence type="ECO:0000313" key="11">
    <source>
        <dbReference type="Proteomes" id="UP000036958"/>
    </source>
</evidence>
<feature type="transmembrane region" description="Helical" evidence="8">
    <location>
        <begin position="260"/>
        <end position="282"/>
    </location>
</feature>
<feature type="transmembrane region" description="Helical" evidence="8">
    <location>
        <begin position="404"/>
        <end position="425"/>
    </location>
</feature>
<evidence type="ECO:0000256" key="7">
    <source>
        <dbReference type="ARBA" id="ARBA00023136"/>
    </source>
</evidence>
<dbReference type="InterPro" id="IPR038731">
    <property type="entry name" value="RgtA/B/C-like"/>
</dbReference>
<feature type="transmembrane region" description="Helical" evidence="8">
    <location>
        <begin position="12"/>
        <end position="35"/>
    </location>
</feature>
<feature type="transmembrane region" description="Helical" evidence="8">
    <location>
        <begin position="184"/>
        <end position="201"/>
    </location>
</feature>
<dbReference type="InterPro" id="IPR050297">
    <property type="entry name" value="LipidA_mod_glycosyltrf_83"/>
</dbReference>
<feature type="transmembrane region" description="Helical" evidence="8">
    <location>
        <begin position="162"/>
        <end position="178"/>
    </location>
</feature>
<dbReference type="GO" id="GO:0009103">
    <property type="term" value="P:lipopolysaccharide biosynthetic process"/>
    <property type="evidence" value="ECO:0007669"/>
    <property type="project" value="UniProtKB-ARBA"/>
</dbReference>
<feature type="transmembrane region" description="Helical" evidence="8">
    <location>
        <begin position="141"/>
        <end position="157"/>
    </location>
</feature>
<keyword evidence="2" id="KW-1003">Cell membrane</keyword>
<proteinExistence type="predicted"/>
<dbReference type="OrthoDB" id="8353433at2"/>
<dbReference type="GO" id="GO:0016763">
    <property type="term" value="F:pentosyltransferase activity"/>
    <property type="evidence" value="ECO:0007669"/>
    <property type="project" value="TreeGrafter"/>
</dbReference>
<dbReference type="PATRIC" id="fig|1409788.3.peg.388"/>
<dbReference type="PANTHER" id="PTHR33908:SF3">
    <property type="entry name" value="UNDECAPRENYL PHOSPHATE-ALPHA-4-AMINO-4-DEOXY-L-ARABINOSE ARABINOSYL TRANSFERASE"/>
    <property type="match status" value="1"/>
</dbReference>
<comment type="caution">
    <text evidence="10">The sequence shown here is derived from an EMBL/GenBank/DDBJ whole genome shotgun (WGS) entry which is preliminary data.</text>
</comment>
<evidence type="ECO:0000256" key="2">
    <source>
        <dbReference type="ARBA" id="ARBA00022475"/>
    </source>
</evidence>
<dbReference type="EMBL" id="LGIA01000018">
    <property type="protein sequence ID" value="KOH46790.1"/>
    <property type="molecule type" value="Genomic_DNA"/>
</dbReference>
<sequence>MLKPLNKPKYYPWFIFAFALISYLFNIGGSSIYILDEAKNATCAAEMFSRGDLIVPTFNHELRTDKPPLHYFFMMLSYSVFGVNAFSARFFSAVFGALTILISFLFARRFHSEKTGLWTAFVLLASIHLNIQFHLAVPDPYLIFFFTASIFSFYAAIKEKRFIYLLLLYASIGLGTLSKGPVAIGLPGLIFLLFLIFSKRFKWSEIKQLRPFLGAAIVLVIALPWYILVHIKTNGVWTDGFFFKHNLGRFSSEMEGHGGIFLITILFVLLGLFPFSAFIVQALKKAFANRKDDFTLLSLVAGLTIVVFFSISRTKLPNYTVPAYPYFALLLGLWLAQLKFNFARPKASMLGLLIFGIILIPALYIGISFDPALAHLKHLSLYFLPIPLGFSIAYFWFAKRRLKFAIKVIGISSLLGAASFIAVVFPRIDQENPVAQSLHLLEGKEVRYFEKFNPSFSFYLQKEIKHLEADEFANFFETYPDGVIISTKRKLEGISLPDEVEVSFSARDIMERPTTVLLTRKN</sequence>
<keyword evidence="6 8" id="KW-1133">Transmembrane helix</keyword>
<keyword evidence="3" id="KW-0328">Glycosyltransferase</keyword>
<evidence type="ECO:0000256" key="5">
    <source>
        <dbReference type="ARBA" id="ARBA00022692"/>
    </source>
</evidence>
<gene>
    <name evidence="10" type="ORF">NC99_03760</name>
</gene>
<feature type="transmembrane region" description="Helical" evidence="8">
    <location>
        <begin position="213"/>
        <end position="231"/>
    </location>
</feature>
<keyword evidence="7 8" id="KW-0472">Membrane</keyword>
<keyword evidence="5 8" id="KW-0812">Transmembrane</keyword>
<comment type="subcellular location">
    <subcellularLocation>
        <location evidence="1">Cell membrane</location>
        <topology evidence="1">Multi-pass membrane protein</topology>
    </subcellularLocation>
</comment>
<feature type="transmembrane region" description="Helical" evidence="8">
    <location>
        <begin position="349"/>
        <end position="367"/>
    </location>
</feature>
<dbReference type="AlphaFoldDB" id="A0A0L8VE87"/>
<dbReference type="RefSeq" id="WP_053179214.1">
    <property type="nucleotide sequence ID" value="NZ_LGIA01000018.1"/>
</dbReference>
<feature type="transmembrane region" description="Helical" evidence="8">
    <location>
        <begin position="116"/>
        <end position="135"/>
    </location>
</feature>
<organism evidence="10 11">
    <name type="scientific">Sunxiuqinia dokdonensis</name>
    <dbReference type="NCBI Taxonomy" id="1409788"/>
    <lineage>
        <taxon>Bacteria</taxon>
        <taxon>Pseudomonadati</taxon>
        <taxon>Bacteroidota</taxon>
        <taxon>Bacteroidia</taxon>
        <taxon>Marinilabiliales</taxon>
        <taxon>Prolixibacteraceae</taxon>
        <taxon>Sunxiuqinia</taxon>
    </lineage>
</organism>
<dbReference type="PANTHER" id="PTHR33908">
    <property type="entry name" value="MANNOSYLTRANSFERASE YKCB-RELATED"/>
    <property type="match status" value="1"/>
</dbReference>
<evidence type="ECO:0000256" key="4">
    <source>
        <dbReference type="ARBA" id="ARBA00022679"/>
    </source>
</evidence>
<keyword evidence="4" id="KW-0808">Transferase</keyword>
<evidence type="ECO:0000256" key="1">
    <source>
        <dbReference type="ARBA" id="ARBA00004651"/>
    </source>
</evidence>
<evidence type="ECO:0000313" key="10">
    <source>
        <dbReference type="EMBL" id="KOH46790.1"/>
    </source>
</evidence>
<keyword evidence="11" id="KW-1185">Reference proteome</keyword>
<dbReference type="GO" id="GO:0005886">
    <property type="term" value="C:plasma membrane"/>
    <property type="evidence" value="ECO:0007669"/>
    <property type="project" value="UniProtKB-SubCell"/>
</dbReference>
<feature type="transmembrane region" description="Helical" evidence="8">
    <location>
        <begin position="323"/>
        <end position="342"/>
    </location>
</feature>
<dbReference type="STRING" id="1409788.NC99_03760"/>
<evidence type="ECO:0000259" key="9">
    <source>
        <dbReference type="Pfam" id="PF13231"/>
    </source>
</evidence>
<evidence type="ECO:0000256" key="3">
    <source>
        <dbReference type="ARBA" id="ARBA00022676"/>
    </source>
</evidence>
<name>A0A0L8VE87_9BACT</name>
<feature type="transmembrane region" description="Helical" evidence="8">
    <location>
        <begin position="379"/>
        <end position="397"/>
    </location>
</feature>
<protein>
    <recommendedName>
        <fullName evidence="9">Glycosyltransferase RgtA/B/C/D-like domain-containing protein</fullName>
    </recommendedName>
</protein>
<evidence type="ECO:0000256" key="6">
    <source>
        <dbReference type="ARBA" id="ARBA00022989"/>
    </source>
</evidence>
<dbReference type="Pfam" id="PF13231">
    <property type="entry name" value="PMT_2"/>
    <property type="match status" value="1"/>
</dbReference>
<accession>A0A0L8VE87</accession>
<feature type="transmembrane region" description="Helical" evidence="8">
    <location>
        <begin position="71"/>
        <end position="104"/>
    </location>
</feature>
<dbReference type="GO" id="GO:0010041">
    <property type="term" value="P:response to iron(III) ion"/>
    <property type="evidence" value="ECO:0007669"/>
    <property type="project" value="TreeGrafter"/>
</dbReference>
<feature type="transmembrane region" description="Helical" evidence="8">
    <location>
        <begin position="294"/>
        <end position="311"/>
    </location>
</feature>
<evidence type="ECO:0000256" key="8">
    <source>
        <dbReference type="SAM" id="Phobius"/>
    </source>
</evidence>